<keyword evidence="6" id="KW-1185">Reference proteome</keyword>
<dbReference type="InterPro" id="IPR052064">
    <property type="entry name" value="Mito_IMP1_subunit"/>
</dbReference>
<keyword evidence="3" id="KW-0472">Membrane</keyword>
<protein>
    <recommendedName>
        <fullName evidence="4">Peptidase S24/S26A/S26B/S26C domain-containing protein</fullName>
    </recommendedName>
</protein>
<dbReference type="EMBL" id="AP023354">
    <property type="protein sequence ID" value="BCJ25910.1"/>
    <property type="molecule type" value="Genomic_DNA"/>
</dbReference>
<organism evidence="5 6">
    <name type="scientific">Actinocatenispora sera</name>
    <dbReference type="NCBI Taxonomy" id="390989"/>
    <lineage>
        <taxon>Bacteria</taxon>
        <taxon>Bacillati</taxon>
        <taxon>Actinomycetota</taxon>
        <taxon>Actinomycetes</taxon>
        <taxon>Micromonosporales</taxon>
        <taxon>Micromonosporaceae</taxon>
        <taxon>Actinocatenispora</taxon>
    </lineage>
</organism>
<evidence type="ECO:0000256" key="2">
    <source>
        <dbReference type="ARBA" id="ARBA00022801"/>
    </source>
</evidence>
<dbReference type="AlphaFoldDB" id="A0A810KSA8"/>
<accession>A0A810KSA8</accession>
<dbReference type="PANTHER" id="PTHR12383:SF16">
    <property type="entry name" value="MITOCHONDRIAL INNER MEMBRANE PROTEASE SUBUNIT 1"/>
    <property type="match status" value="1"/>
</dbReference>
<keyword evidence="2" id="KW-0378">Hydrolase</keyword>
<dbReference type="Proteomes" id="UP000680750">
    <property type="component" value="Chromosome"/>
</dbReference>
<name>A0A810KSA8_9ACTN</name>
<gene>
    <name evidence="5" type="ORF">Asera_00180</name>
</gene>
<reference evidence="5" key="1">
    <citation type="submission" date="2020-08" db="EMBL/GenBank/DDBJ databases">
        <title>Whole genome shotgun sequence of Actinocatenispora sera NBRC 101916.</title>
        <authorList>
            <person name="Komaki H."/>
            <person name="Tamura T."/>
        </authorList>
    </citation>
    <scope>NUCLEOTIDE SEQUENCE</scope>
    <source>
        <strain evidence="5">NBRC 101916</strain>
    </source>
</reference>
<evidence type="ECO:0000313" key="6">
    <source>
        <dbReference type="Proteomes" id="UP000680750"/>
    </source>
</evidence>
<evidence type="ECO:0000313" key="5">
    <source>
        <dbReference type="EMBL" id="BCJ25910.1"/>
    </source>
</evidence>
<sequence>MVGVGLVVAAAGAAVGWLAGRTRAVAVSGPSMVPTLRHGDAVLATPVRRVRPGDVVIARFRVRPDLLVVKRAVRPYRDGWWLQGDNPAVTDDSRRYGVADVLGRVRLRYFRATR</sequence>
<dbReference type="InterPro" id="IPR019533">
    <property type="entry name" value="Peptidase_S26"/>
</dbReference>
<dbReference type="Pfam" id="PF00717">
    <property type="entry name" value="Peptidase_S24"/>
    <property type="match status" value="1"/>
</dbReference>
<comment type="subcellular location">
    <subcellularLocation>
        <location evidence="1">Endomembrane system</location>
    </subcellularLocation>
</comment>
<dbReference type="InterPro" id="IPR036286">
    <property type="entry name" value="LexA/Signal_pep-like_sf"/>
</dbReference>
<dbReference type="GO" id="GO:0006465">
    <property type="term" value="P:signal peptide processing"/>
    <property type="evidence" value="ECO:0007669"/>
    <property type="project" value="InterPro"/>
</dbReference>
<dbReference type="GO" id="GO:0012505">
    <property type="term" value="C:endomembrane system"/>
    <property type="evidence" value="ECO:0007669"/>
    <property type="project" value="UniProtKB-SubCell"/>
</dbReference>
<dbReference type="KEGG" id="aser:Asera_00180"/>
<dbReference type="PANTHER" id="PTHR12383">
    <property type="entry name" value="PROTEASE FAMILY S26 MITOCHONDRIAL INNER MEMBRANE PROTEASE-RELATED"/>
    <property type="match status" value="1"/>
</dbReference>
<dbReference type="SUPFAM" id="SSF51306">
    <property type="entry name" value="LexA/Signal peptidase"/>
    <property type="match status" value="1"/>
</dbReference>
<dbReference type="CDD" id="cd06530">
    <property type="entry name" value="S26_SPase_I"/>
    <property type="match status" value="1"/>
</dbReference>
<dbReference type="GO" id="GO:0004252">
    <property type="term" value="F:serine-type endopeptidase activity"/>
    <property type="evidence" value="ECO:0007669"/>
    <property type="project" value="InterPro"/>
</dbReference>
<dbReference type="InterPro" id="IPR015927">
    <property type="entry name" value="Peptidase_S24_S26A/B/C"/>
</dbReference>
<dbReference type="Gene3D" id="2.10.109.10">
    <property type="entry name" value="Umud Fragment, subunit A"/>
    <property type="match status" value="1"/>
</dbReference>
<feature type="domain" description="Peptidase S24/S26A/S26B/S26C" evidence="4">
    <location>
        <begin position="19"/>
        <end position="103"/>
    </location>
</feature>
<proteinExistence type="predicted"/>
<evidence type="ECO:0000259" key="4">
    <source>
        <dbReference type="Pfam" id="PF00717"/>
    </source>
</evidence>
<evidence type="ECO:0000256" key="1">
    <source>
        <dbReference type="ARBA" id="ARBA00004308"/>
    </source>
</evidence>
<evidence type="ECO:0000256" key="3">
    <source>
        <dbReference type="ARBA" id="ARBA00023136"/>
    </source>
</evidence>